<feature type="compositionally biased region" description="Basic residues" evidence="1">
    <location>
        <begin position="135"/>
        <end position="163"/>
    </location>
</feature>
<sequence>MLQHLSVPVANLMAQRTRGAVVSQGGCSTRGCTNPPRTRGMCHNCYMRWHTRQTAFGRFESRYVEPEPARNHVRLLQDSMSIKAIAAAADVSEATVKALLVGRGAGAEPSKRLLRSVADSLLAVPVPPARDRRTTHPGRPTGRRNRHASPPPRTHRGRTHPIRSGHAPRMAGRIRQPHRQRSHSEGDRGASQGDRSAVHGAAAHPRRLGAGARESATAPMAAAVPVGR</sequence>
<dbReference type="Proteomes" id="UP001160334">
    <property type="component" value="Unassembled WGS sequence"/>
</dbReference>
<protein>
    <submittedName>
        <fullName evidence="2">Uncharacterized protein</fullName>
    </submittedName>
</protein>
<proteinExistence type="predicted"/>
<feature type="region of interest" description="Disordered" evidence="1">
    <location>
        <begin position="124"/>
        <end position="228"/>
    </location>
</feature>
<evidence type="ECO:0000313" key="3">
    <source>
        <dbReference type="Proteomes" id="UP001160334"/>
    </source>
</evidence>
<dbReference type="EMBL" id="JARXVC010000018">
    <property type="protein sequence ID" value="MDH6284076.1"/>
    <property type="molecule type" value="Genomic_DNA"/>
</dbReference>
<accession>A0ABT6MJU3</accession>
<keyword evidence="3" id="KW-1185">Reference proteome</keyword>
<evidence type="ECO:0000313" key="2">
    <source>
        <dbReference type="EMBL" id="MDH6284076.1"/>
    </source>
</evidence>
<reference evidence="2 3" key="1">
    <citation type="submission" date="2023-04" db="EMBL/GenBank/DDBJ databases">
        <title>Forest soil microbial communities from Buena Vista Peninsula, Colon Province, Panama.</title>
        <authorList>
            <person name="Bouskill N."/>
        </authorList>
    </citation>
    <scope>NUCLEOTIDE SEQUENCE [LARGE SCALE GENOMIC DNA]</scope>
    <source>
        <strain evidence="2 3">CFH S0262</strain>
    </source>
</reference>
<name>A0ABT6MJU3_9NOCA</name>
<evidence type="ECO:0000256" key="1">
    <source>
        <dbReference type="SAM" id="MobiDB-lite"/>
    </source>
</evidence>
<comment type="caution">
    <text evidence="2">The sequence shown here is derived from an EMBL/GenBank/DDBJ whole genome shotgun (WGS) entry which is preliminary data.</text>
</comment>
<organism evidence="2 3">
    <name type="scientific">Prescottella agglutinans</name>
    <dbReference type="NCBI Taxonomy" id="1644129"/>
    <lineage>
        <taxon>Bacteria</taxon>
        <taxon>Bacillati</taxon>
        <taxon>Actinomycetota</taxon>
        <taxon>Actinomycetes</taxon>
        <taxon>Mycobacteriales</taxon>
        <taxon>Nocardiaceae</taxon>
        <taxon>Prescottella</taxon>
    </lineage>
</organism>
<gene>
    <name evidence="2" type="ORF">M2280_005328</name>
</gene>